<comment type="caution">
    <text evidence="2">The sequence shown here is derived from an EMBL/GenBank/DDBJ whole genome shotgun (WGS) entry which is preliminary data.</text>
</comment>
<dbReference type="Proteomes" id="UP000006327">
    <property type="component" value="Unassembled WGS sequence"/>
</dbReference>
<evidence type="ECO:0000313" key="2">
    <source>
        <dbReference type="EMBL" id="GAC18207.1"/>
    </source>
</evidence>
<proteinExistence type="predicted"/>
<dbReference type="EMBL" id="BAEO01000014">
    <property type="protein sequence ID" value="GAC18207.1"/>
    <property type="molecule type" value="Genomic_DNA"/>
</dbReference>
<protein>
    <submittedName>
        <fullName evidence="2">Uncharacterized protein</fullName>
    </submittedName>
</protein>
<feature type="compositionally biased region" description="Polar residues" evidence="1">
    <location>
        <begin position="31"/>
        <end position="41"/>
    </location>
</feature>
<keyword evidence="3" id="KW-1185">Reference proteome</keyword>
<gene>
    <name evidence="2" type="ORF">GARC_1227</name>
</gene>
<dbReference type="AlphaFoldDB" id="K6YJ58"/>
<feature type="region of interest" description="Disordered" evidence="1">
    <location>
        <begin position="1"/>
        <end position="41"/>
    </location>
</feature>
<evidence type="ECO:0000256" key="1">
    <source>
        <dbReference type="SAM" id="MobiDB-lite"/>
    </source>
</evidence>
<name>K6YJ58_9ALTE</name>
<sequence length="41" mass="4504">MFTQKALADFGQGVAAQQWQSSFKQRERSTKSTGTSPKGKV</sequence>
<organism evidence="2 3">
    <name type="scientific">Paraglaciecola arctica BSs20135</name>
    <dbReference type="NCBI Taxonomy" id="493475"/>
    <lineage>
        <taxon>Bacteria</taxon>
        <taxon>Pseudomonadati</taxon>
        <taxon>Pseudomonadota</taxon>
        <taxon>Gammaproteobacteria</taxon>
        <taxon>Alteromonadales</taxon>
        <taxon>Alteromonadaceae</taxon>
        <taxon>Paraglaciecola</taxon>
    </lineage>
</organism>
<evidence type="ECO:0000313" key="3">
    <source>
        <dbReference type="Proteomes" id="UP000006327"/>
    </source>
</evidence>
<reference evidence="2 3" key="1">
    <citation type="journal article" date="2017" name="Antonie Van Leeuwenhoek">
        <title>Rhizobium rhizosphaerae sp. nov., a novel species isolated from rice rhizosphere.</title>
        <authorList>
            <person name="Zhao J.J."/>
            <person name="Zhang J."/>
            <person name="Zhang R.J."/>
            <person name="Zhang C.W."/>
            <person name="Yin H.Q."/>
            <person name="Zhang X.X."/>
        </authorList>
    </citation>
    <scope>NUCLEOTIDE SEQUENCE [LARGE SCALE GENOMIC DNA]</scope>
    <source>
        <strain evidence="2 3">BSs20135</strain>
    </source>
</reference>
<accession>K6YJ58</accession>